<gene>
    <name evidence="4" type="ORF">FSCOSCO3_A018535</name>
</gene>
<protein>
    <submittedName>
        <fullName evidence="4">Alpha-2-HS-glycoprotein 1 isoform X2</fullName>
    </submittedName>
</protein>
<evidence type="ECO:0000313" key="5">
    <source>
        <dbReference type="Proteomes" id="UP001314229"/>
    </source>
</evidence>
<evidence type="ECO:0000313" key="4">
    <source>
        <dbReference type="EMBL" id="CAK6983906.1"/>
    </source>
</evidence>
<dbReference type="InterPro" id="IPR050735">
    <property type="entry name" value="Kininogen_Fetuin_HRG"/>
</dbReference>
<dbReference type="AlphaFoldDB" id="A0AAV1QIJ7"/>
<sequence length="312" mass="34444">MKIILVLLSSAVLLCSAAPAFELVTCSENSHAAAARLAMHHINAHHDHGYKLRLGKTQGIKVVTVNGGCDVELHLKLLETKCHVVNPRHFEDCEIREEHERAVMADCTVKITVKMGPAKVTKYECETRQVKTDLEMMVMCPGCPQLIALDSLEGGRSVDEVVNKVNQNTTNKHYYILHETGRVESAYLMSVGMMYSAEVVLVETRCPMGSRIAIEACEPLCPDRAHHALCHSSYSTTLGFEPVKCELYPPSNVVALAAGEKEPVCSPPDQEREHHGAHPISHICHSSNMINVDPALHPICPWPHPKPDPKPH</sequence>
<keyword evidence="1" id="KW-1015">Disulfide bond</keyword>
<organism evidence="4 5">
    <name type="scientific">Scomber scombrus</name>
    <name type="common">Atlantic mackerel</name>
    <name type="synonym">Scomber vernalis</name>
    <dbReference type="NCBI Taxonomy" id="13677"/>
    <lineage>
        <taxon>Eukaryota</taxon>
        <taxon>Metazoa</taxon>
        <taxon>Chordata</taxon>
        <taxon>Craniata</taxon>
        <taxon>Vertebrata</taxon>
        <taxon>Euteleostomi</taxon>
        <taxon>Actinopterygii</taxon>
        <taxon>Neopterygii</taxon>
        <taxon>Teleostei</taxon>
        <taxon>Neoteleostei</taxon>
        <taxon>Acanthomorphata</taxon>
        <taxon>Pelagiaria</taxon>
        <taxon>Scombriformes</taxon>
        <taxon>Scombridae</taxon>
        <taxon>Scomber</taxon>
    </lineage>
</organism>
<evidence type="ECO:0000256" key="2">
    <source>
        <dbReference type="ARBA" id="ARBA00023180"/>
    </source>
</evidence>
<dbReference type="Gene3D" id="3.10.450.10">
    <property type="match status" value="2"/>
</dbReference>
<keyword evidence="3" id="KW-0732">Signal</keyword>
<feature type="chain" id="PRO_5043572836" evidence="3">
    <location>
        <begin position="18"/>
        <end position="312"/>
    </location>
</feature>
<dbReference type="Proteomes" id="UP001314229">
    <property type="component" value="Unassembled WGS sequence"/>
</dbReference>
<keyword evidence="5" id="KW-1185">Reference proteome</keyword>
<reference evidence="4 5" key="1">
    <citation type="submission" date="2024-01" db="EMBL/GenBank/DDBJ databases">
        <authorList>
            <person name="Alioto T."/>
            <person name="Alioto T."/>
            <person name="Gomez Garrido J."/>
        </authorList>
    </citation>
    <scope>NUCLEOTIDE SEQUENCE [LARGE SCALE GENOMIC DNA]</scope>
</reference>
<dbReference type="SUPFAM" id="SSF54403">
    <property type="entry name" value="Cystatin/monellin"/>
    <property type="match status" value="2"/>
</dbReference>
<evidence type="ECO:0000256" key="3">
    <source>
        <dbReference type="SAM" id="SignalP"/>
    </source>
</evidence>
<dbReference type="GO" id="GO:0005576">
    <property type="term" value="C:extracellular region"/>
    <property type="evidence" value="ECO:0007669"/>
    <property type="project" value="TreeGrafter"/>
</dbReference>
<proteinExistence type="predicted"/>
<name>A0AAV1QIJ7_SCOSC</name>
<dbReference type="EMBL" id="CAWUFR010001506">
    <property type="protein sequence ID" value="CAK6983906.1"/>
    <property type="molecule type" value="Genomic_DNA"/>
</dbReference>
<keyword evidence="2" id="KW-0325">Glycoprotein</keyword>
<accession>A0AAV1QIJ7</accession>
<dbReference type="PANTHER" id="PTHR13814">
    <property type="entry name" value="FETUIN"/>
    <property type="match status" value="1"/>
</dbReference>
<dbReference type="InterPro" id="IPR046350">
    <property type="entry name" value="Cystatin_sf"/>
</dbReference>
<dbReference type="GO" id="GO:0004866">
    <property type="term" value="F:endopeptidase inhibitor activity"/>
    <property type="evidence" value="ECO:0007669"/>
    <property type="project" value="TreeGrafter"/>
</dbReference>
<comment type="caution">
    <text evidence="4">The sequence shown here is derived from an EMBL/GenBank/DDBJ whole genome shotgun (WGS) entry which is preliminary data.</text>
</comment>
<feature type="signal peptide" evidence="3">
    <location>
        <begin position="1"/>
        <end position="17"/>
    </location>
</feature>
<evidence type="ECO:0000256" key="1">
    <source>
        <dbReference type="ARBA" id="ARBA00023157"/>
    </source>
</evidence>
<dbReference type="PANTHER" id="PTHR13814:SF16">
    <property type="entry name" value="CYSTATIN"/>
    <property type="match status" value="1"/>
</dbReference>